<organism evidence="1">
    <name type="scientific">Clostridioides difficile</name>
    <name type="common">Peptoclostridium difficile</name>
    <dbReference type="NCBI Taxonomy" id="1496"/>
    <lineage>
        <taxon>Bacteria</taxon>
        <taxon>Bacillati</taxon>
        <taxon>Bacillota</taxon>
        <taxon>Clostridia</taxon>
        <taxon>Peptostreptococcales</taxon>
        <taxon>Peptostreptococcaceae</taxon>
        <taxon>Clostridioides</taxon>
    </lineage>
</organism>
<name>A0A381KL89_CLODI</name>
<dbReference type="AlphaFoldDB" id="A0A381KL89"/>
<sequence>MLVLDTVNLKGEGFEVLVSMGEQGEGRNTNVEN</sequence>
<accession>A0A381KL89</accession>
<gene>
    <name evidence="1" type="ORF">NCTC13307_03761</name>
</gene>
<dbReference type="EMBL" id="UFWD01000002">
    <property type="protein sequence ID" value="SUY82655.1"/>
    <property type="molecule type" value="Genomic_DNA"/>
</dbReference>
<proteinExistence type="predicted"/>
<evidence type="ECO:0000313" key="1">
    <source>
        <dbReference type="EMBL" id="SUY82655.1"/>
    </source>
</evidence>
<protein>
    <submittedName>
        <fullName evidence="1">Uncharacterized protein</fullName>
    </submittedName>
</protein>
<reference evidence="1" key="1">
    <citation type="submission" date="2018-06" db="EMBL/GenBank/DDBJ databases">
        <authorList>
            <consortium name="Pathogen Informatics"/>
            <person name="Doyle S."/>
        </authorList>
    </citation>
    <scope>NUCLEOTIDE SEQUENCE</scope>
    <source>
        <strain evidence="1">NCTC13307</strain>
    </source>
</reference>